<comment type="caution">
    <text evidence="1">The sequence shown here is derived from an EMBL/GenBank/DDBJ whole genome shotgun (WGS) entry which is preliminary data.</text>
</comment>
<accession>A0A098S106</accession>
<sequence length="73" mass="8801">MSIEEQLLLQRWRTHLNQMNGTISTRETMVKYALAWLRGAMMYAPIKTYSQNFVQVVIETLWVVDTWNHYKEH</sequence>
<organism evidence="1 2">
    <name type="scientific">Phaeodactylibacter xiamenensis</name>
    <dbReference type="NCBI Taxonomy" id="1524460"/>
    <lineage>
        <taxon>Bacteria</taxon>
        <taxon>Pseudomonadati</taxon>
        <taxon>Bacteroidota</taxon>
        <taxon>Saprospiria</taxon>
        <taxon>Saprospirales</taxon>
        <taxon>Haliscomenobacteraceae</taxon>
        <taxon>Phaeodactylibacter</taxon>
    </lineage>
</organism>
<name>A0A098S106_9BACT</name>
<dbReference type="RefSeq" id="WP_044228846.1">
    <property type="nucleotide sequence ID" value="NZ_JBKAGJ010000035.1"/>
</dbReference>
<keyword evidence="2" id="KW-1185">Reference proteome</keyword>
<dbReference type="AlphaFoldDB" id="A0A098S106"/>
<evidence type="ECO:0000313" key="2">
    <source>
        <dbReference type="Proteomes" id="UP000029736"/>
    </source>
</evidence>
<dbReference type="EMBL" id="JPOS01000090">
    <property type="protein sequence ID" value="KGE85498.1"/>
    <property type="molecule type" value="Genomic_DNA"/>
</dbReference>
<gene>
    <name evidence="1" type="ORF">IX84_28900</name>
</gene>
<evidence type="ECO:0000313" key="1">
    <source>
        <dbReference type="EMBL" id="KGE85498.1"/>
    </source>
</evidence>
<proteinExistence type="predicted"/>
<reference evidence="1 2" key="1">
    <citation type="journal article" date="2014" name="Int. J. Syst. Evol. Microbiol.">
        <title>Phaeodactylibacter xiamenensis gen. nov., sp. nov., a member of the family Saprospiraceae isolated from the marine alga Phaeodactylum tricornutum.</title>
        <authorList>
            <person name="Chen Z.Jr."/>
            <person name="Lei X."/>
            <person name="Lai Q."/>
            <person name="Li Y."/>
            <person name="Zhang B."/>
            <person name="Zhang J."/>
            <person name="Zhang H."/>
            <person name="Yang L."/>
            <person name="Zheng W."/>
            <person name="Tian Y."/>
            <person name="Yu Z."/>
            <person name="Xu H.Jr."/>
            <person name="Zheng T."/>
        </authorList>
    </citation>
    <scope>NUCLEOTIDE SEQUENCE [LARGE SCALE GENOMIC DNA]</scope>
    <source>
        <strain evidence="1 2">KD52</strain>
    </source>
</reference>
<dbReference type="Proteomes" id="UP000029736">
    <property type="component" value="Unassembled WGS sequence"/>
</dbReference>
<protein>
    <submittedName>
        <fullName evidence="1">Uncharacterized protein</fullName>
    </submittedName>
</protein>